<comment type="subcellular location">
    <subcellularLocation>
        <location evidence="1">Secreted</location>
    </subcellularLocation>
</comment>
<evidence type="ECO:0000259" key="7">
    <source>
        <dbReference type="Pfam" id="PF19077"/>
    </source>
</evidence>
<evidence type="ECO:0000313" key="8">
    <source>
        <dbReference type="EMBL" id="OGZ08215.1"/>
    </source>
</evidence>
<evidence type="ECO:0000313" key="9">
    <source>
        <dbReference type="Proteomes" id="UP000177996"/>
    </source>
</evidence>
<dbReference type="PANTHER" id="PTHR37467:SF1">
    <property type="entry name" value="EXPORTED CALCIUM-BINDING GLYCOPROTEIN"/>
    <property type="match status" value="1"/>
</dbReference>
<keyword evidence="6" id="KW-0472">Membrane</keyword>
<dbReference type="Proteomes" id="UP000177996">
    <property type="component" value="Unassembled WGS sequence"/>
</dbReference>
<name>A0A1G2D3K6_9BACT</name>
<dbReference type="InterPro" id="IPR013783">
    <property type="entry name" value="Ig-like_fold"/>
</dbReference>
<dbReference type="AlphaFoldDB" id="A0A1G2D3K6"/>
<dbReference type="Pfam" id="PF19077">
    <property type="entry name" value="Big_13"/>
    <property type="match status" value="1"/>
</dbReference>
<keyword evidence="6" id="KW-0812">Transmembrane</keyword>
<evidence type="ECO:0000256" key="4">
    <source>
        <dbReference type="ARBA" id="ARBA00022837"/>
    </source>
</evidence>
<dbReference type="Gene3D" id="2.60.40.10">
    <property type="entry name" value="Immunoglobulins"/>
    <property type="match status" value="1"/>
</dbReference>
<reference evidence="8 9" key="1">
    <citation type="journal article" date="2016" name="Nat. Commun.">
        <title>Thousands of microbial genomes shed light on interconnected biogeochemical processes in an aquifer system.</title>
        <authorList>
            <person name="Anantharaman K."/>
            <person name="Brown C.T."/>
            <person name="Hug L.A."/>
            <person name="Sharon I."/>
            <person name="Castelle C.J."/>
            <person name="Probst A.J."/>
            <person name="Thomas B.C."/>
            <person name="Singh A."/>
            <person name="Wilkins M.J."/>
            <person name="Karaoz U."/>
            <person name="Brodie E.L."/>
            <person name="Williams K.H."/>
            <person name="Hubbard S.S."/>
            <person name="Banfield J.F."/>
        </authorList>
    </citation>
    <scope>NUCLEOTIDE SEQUENCE [LARGE SCALE GENOMIC DNA]</scope>
</reference>
<feature type="domain" description="Bacterial Ig-like" evidence="7">
    <location>
        <begin position="364"/>
        <end position="427"/>
    </location>
</feature>
<dbReference type="PANTHER" id="PTHR37467">
    <property type="entry name" value="EXPORTED CALCIUM-BINDING GLYCOPROTEIN-RELATED"/>
    <property type="match status" value="1"/>
</dbReference>
<evidence type="ECO:0000256" key="6">
    <source>
        <dbReference type="SAM" id="Phobius"/>
    </source>
</evidence>
<dbReference type="EMBL" id="MHLL01000039">
    <property type="protein sequence ID" value="OGZ08215.1"/>
    <property type="molecule type" value="Genomic_DNA"/>
</dbReference>
<keyword evidence="4" id="KW-0106">Calcium</keyword>
<evidence type="ECO:0000256" key="3">
    <source>
        <dbReference type="ARBA" id="ARBA00022729"/>
    </source>
</evidence>
<feature type="region of interest" description="Disordered" evidence="5">
    <location>
        <begin position="165"/>
        <end position="196"/>
    </location>
</feature>
<organism evidence="8 9">
    <name type="scientific">Candidatus Lloydbacteria bacterium RIFCSPHIGHO2_02_FULL_50_13</name>
    <dbReference type="NCBI Taxonomy" id="1798661"/>
    <lineage>
        <taxon>Bacteria</taxon>
        <taxon>Candidatus Lloydiibacteriota</taxon>
    </lineage>
</organism>
<accession>A0A1G2D3K6</accession>
<dbReference type="STRING" id="1798661.A3D65_02560"/>
<sequence length="491" mass="51236">MNFQFRNFSAAQVFFGAVVLLVAAALGTGFATLPGALRQTAQVGSALGAVSMTVRVSEIEIDCESPTDPATHVFFDILPKEGGEFTVVDHGYVRKFDALASYEEAGLDGYFSNGSYEGLLTARPGYTLAISAVVPFTIASRCGELSPAPLPLPEPTSTTPVLTTTPALPPVTGQPPTVKTTTTEPASAMQGGGVPTETPTIVLPLATCGSAEECAQVCSAKGGTKSCEAFVAQAVVSTPLSTLPAEQLNEGFREKTMEMYLTERSGVRAFSDSDQDGIADFDEVNIYGTDPKSGDTDKDGVSDGDELLANTDPMSTAAVGSKVPIVFEDPKLYGTHASSTLVVLDIVAEKSTADAEGAERIFALTLSGKAPANSFITIFVYSEPIVVTIKTDEFGAWTYTLDKELADGSHEVFAAVADSKGRVWAKSSPLPFVKTAAAVSVGSAALLPTAPSAPTFFGGRGTIVMVGVFMLIVVASVLVMGLRRREDTTTS</sequence>
<feature type="transmembrane region" description="Helical" evidence="6">
    <location>
        <begin position="463"/>
        <end position="482"/>
    </location>
</feature>
<dbReference type="InterPro" id="IPR044016">
    <property type="entry name" value="Big_13"/>
</dbReference>
<protein>
    <recommendedName>
        <fullName evidence="7">Bacterial Ig-like domain-containing protein</fullName>
    </recommendedName>
</protein>
<keyword evidence="6" id="KW-1133">Transmembrane helix</keyword>
<evidence type="ECO:0000256" key="1">
    <source>
        <dbReference type="ARBA" id="ARBA00004613"/>
    </source>
</evidence>
<proteinExistence type="predicted"/>
<comment type="caution">
    <text evidence="8">The sequence shown here is derived from an EMBL/GenBank/DDBJ whole genome shotgun (WGS) entry which is preliminary data.</text>
</comment>
<evidence type="ECO:0000256" key="5">
    <source>
        <dbReference type="SAM" id="MobiDB-lite"/>
    </source>
</evidence>
<feature type="compositionally biased region" description="Low complexity" evidence="5">
    <location>
        <begin position="174"/>
        <end position="185"/>
    </location>
</feature>
<evidence type="ECO:0000256" key="2">
    <source>
        <dbReference type="ARBA" id="ARBA00022525"/>
    </source>
</evidence>
<gene>
    <name evidence="8" type="ORF">A3D65_02560</name>
</gene>
<dbReference type="InterPro" id="IPR053180">
    <property type="entry name" value="Ca-binding_acidic-repeat"/>
</dbReference>
<dbReference type="InterPro" id="IPR059100">
    <property type="entry name" value="TSP3_bac"/>
</dbReference>
<keyword evidence="2" id="KW-0964">Secreted</keyword>
<keyword evidence="3" id="KW-0732">Signal</keyword>
<dbReference type="Pfam" id="PF18884">
    <property type="entry name" value="TSP3_bac"/>
    <property type="match status" value="2"/>
</dbReference>